<dbReference type="EMBL" id="AOSV01000018">
    <property type="protein sequence ID" value="EMG37453.1"/>
    <property type="molecule type" value="Genomic_DNA"/>
</dbReference>
<name>M5Q2I4_DESAF</name>
<reference evidence="2 3" key="1">
    <citation type="journal article" date="2013" name="Genome Announc.">
        <title>Draft Genome Sequence for Desulfovibrio africanus Strain PCS.</title>
        <authorList>
            <person name="Brown S.D."/>
            <person name="Utturkar S.M."/>
            <person name="Arkin A.P."/>
            <person name="Deutschbauer A.M."/>
            <person name="Elias D.A."/>
            <person name="Hazen T.C."/>
            <person name="Chakraborty R."/>
        </authorList>
    </citation>
    <scope>NUCLEOTIDE SEQUENCE [LARGE SCALE GENOMIC DNA]</scope>
    <source>
        <strain evidence="2 3">PCS</strain>
    </source>
</reference>
<evidence type="ECO:0000256" key="1">
    <source>
        <dbReference type="SAM" id="Phobius"/>
    </source>
</evidence>
<organism evidence="2 3">
    <name type="scientific">Desulfocurvibacter africanus PCS</name>
    <dbReference type="NCBI Taxonomy" id="1262666"/>
    <lineage>
        <taxon>Bacteria</taxon>
        <taxon>Pseudomonadati</taxon>
        <taxon>Thermodesulfobacteriota</taxon>
        <taxon>Desulfovibrionia</taxon>
        <taxon>Desulfovibrionales</taxon>
        <taxon>Desulfovibrionaceae</taxon>
        <taxon>Desulfocurvibacter</taxon>
    </lineage>
</organism>
<protein>
    <submittedName>
        <fullName evidence="2">Uncharacterized protein</fullName>
    </submittedName>
</protein>
<gene>
    <name evidence="2" type="ORF">PCS_01743</name>
</gene>
<keyword evidence="1" id="KW-0472">Membrane</keyword>
<dbReference type="Proteomes" id="UP000011922">
    <property type="component" value="Unassembled WGS sequence"/>
</dbReference>
<comment type="caution">
    <text evidence="2">The sequence shown here is derived from an EMBL/GenBank/DDBJ whole genome shotgun (WGS) entry which is preliminary data.</text>
</comment>
<evidence type="ECO:0000313" key="2">
    <source>
        <dbReference type="EMBL" id="EMG37453.1"/>
    </source>
</evidence>
<proteinExistence type="predicted"/>
<keyword evidence="1" id="KW-1133">Transmembrane helix</keyword>
<feature type="transmembrane region" description="Helical" evidence="1">
    <location>
        <begin position="6"/>
        <end position="28"/>
    </location>
</feature>
<dbReference type="AlphaFoldDB" id="M5Q2I4"/>
<sequence>MCTYFAFWPWLFLLCLAMCLLIMGVMFISMRRHAAGKRSFCGL</sequence>
<keyword evidence="1" id="KW-0812">Transmembrane</keyword>
<evidence type="ECO:0000313" key="3">
    <source>
        <dbReference type="Proteomes" id="UP000011922"/>
    </source>
</evidence>
<accession>M5Q2I4</accession>